<dbReference type="AlphaFoldDB" id="A9GQU2"/>
<reference evidence="2 3" key="1">
    <citation type="journal article" date="2007" name="Nat. Biotechnol.">
        <title>Complete genome sequence of the myxobacterium Sorangium cellulosum.</title>
        <authorList>
            <person name="Schneiker S."/>
            <person name="Perlova O."/>
            <person name="Kaiser O."/>
            <person name="Gerth K."/>
            <person name="Alici A."/>
            <person name="Altmeyer M.O."/>
            <person name="Bartels D."/>
            <person name="Bekel T."/>
            <person name="Beyer S."/>
            <person name="Bode E."/>
            <person name="Bode H.B."/>
            <person name="Bolten C.J."/>
            <person name="Choudhuri J.V."/>
            <person name="Doss S."/>
            <person name="Elnakady Y.A."/>
            <person name="Frank B."/>
            <person name="Gaigalat L."/>
            <person name="Goesmann A."/>
            <person name="Groeger C."/>
            <person name="Gross F."/>
            <person name="Jelsbak L."/>
            <person name="Jelsbak L."/>
            <person name="Kalinowski J."/>
            <person name="Kegler C."/>
            <person name="Knauber T."/>
            <person name="Konietzny S."/>
            <person name="Kopp M."/>
            <person name="Krause L."/>
            <person name="Krug D."/>
            <person name="Linke B."/>
            <person name="Mahmud T."/>
            <person name="Martinez-Arias R."/>
            <person name="McHardy A.C."/>
            <person name="Merai M."/>
            <person name="Meyer F."/>
            <person name="Mormann S."/>
            <person name="Munoz-Dorado J."/>
            <person name="Perez J."/>
            <person name="Pradella S."/>
            <person name="Rachid S."/>
            <person name="Raddatz G."/>
            <person name="Rosenau F."/>
            <person name="Rueckert C."/>
            <person name="Sasse F."/>
            <person name="Scharfe M."/>
            <person name="Schuster S.C."/>
            <person name="Suen G."/>
            <person name="Treuner-Lange A."/>
            <person name="Velicer G.J."/>
            <person name="Vorholter F.-J."/>
            <person name="Weissman K.J."/>
            <person name="Welch R.D."/>
            <person name="Wenzel S.C."/>
            <person name="Whitworth D.E."/>
            <person name="Wilhelm S."/>
            <person name="Wittmann C."/>
            <person name="Bloecker H."/>
            <person name="Puehler A."/>
            <person name="Mueller R."/>
        </authorList>
    </citation>
    <scope>NUCLEOTIDE SEQUENCE [LARGE SCALE GENOMIC DNA]</scope>
    <source>
        <strain evidence="3">So ce56</strain>
    </source>
</reference>
<dbReference type="Proteomes" id="UP000002139">
    <property type="component" value="Chromosome"/>
</dbReference>
<name>A9GQU2_SORC5</name>
<accession>A9GQU2</accession>
<sequence>MRARRVTPCGQDRDRTARLMRAARDGNEEGDVRPMSNAPDAPDAPDAEERLALASCAFVAGCILLAPREWISAGLSLALAAALFGWHLRRRAAAPKGGPAAPAQGARGAQGAPGEEPRAPA</sequence>
<dbReference type="EMBL" id="AM746676">
    <property type="protein sequence ID" value="CAN90497.1"/>
    <property type="molecule type" value="Genomic_DNA"/>
</dbReference>
<keyword evidence="3" id="KW-1185">Reference proteome</keyword>
<protein>
    <submittedName>
        <fullName evidence="2">Uncharacterized protein</fullName>
    </submittedName>
</protein>
<evidence type="ECO:0000256" key="1">
    <source>
        <dbReference type="SAM" id="MobiDB-lite"/>
    </source>
</evidence>
<evidence type="ECO:0000313" key="3">
    <source>
        <dbReference type="Proteomes" id="UP000002139"/>
    </source>
</evidence>
<feature type="region of interest" description="Disordered" evidence="1">
    <location>
        <begin position="22"/>
        <end position="46"/>
    </location>
</feature>
<feature type="region of interest" description="Disordered" evidence="1">
    <location>
        <begin position="93"/>
        <end position="121"/>
    </location>
</feature>
<gene>
    <name evidence="2" type="ordered locus">sce0340</name>
</gene>
<proteinExistence type="predicted"/>
<dbReference type="KEGG" id="scl:sce0340"/>
<organism evidence="2 3">
    <name type="scientific">Sorangium cellulosum (strain So ce56)</name>
    <name type="common">Polyangium cellulosum (strain So ce56)</name>
    <dbReference type="NCBI Taxonomy" id="448385"/>
    <lineage>
        <taxon>Bacteria</taxon>
        <taxon>Pseudomonadati</taxon>
        <taxon>Myxococcota</taxon>
        <taxon>Polyangia</taxon>
        <taxon>Polyangiales</taxon>
        <taxon>Polyangiaceae</taxon>
        <taxon>Sorangium</taxon>
    </lineage>
</organism>
<feature type="compositionally biased region" description="Basic and acidic residues" evidence="1">
    <location>
        <begin position="22"/>
        <end position="32"/>
    </location>
</feature>
<feature type="compositionally biased region" description="Low complexity" evidence="1">
    <location>
        <begin position="94"/>
        <end position="114"/>
    </location>
</feature>
<evidence type="ECO:0000313" key="2">
    <source>
        <dbReference type="EMBL" id="CAN90497.1"/>
    </source>
</evidence>
<dbReference type="HOGENOM" id="CLU_2036521_0_0_7"/>